<feature type="transmembrane region" description="Helical" evidence="5">
    <location>
        <begin position="95"/>
        <end position="115"/>
    </location>
</feature>
<sequence>MKTFFKVQATSIVASGFDFLTTVGCVSWLHCWYVTASVIGAVGGGLVNFGMSKSWTFSQSNQPVGQQFRRFVLVWLGNTGLNAAGLFMVTQFLDIRYLVAKTLVAILIGVSYNYFFQKDFVFSLS</sequence>
<evidence type="ECO:0000313" key="7">
    <source>
        <dbReference type="EMBL" id="SOD80539.1"/>
    </source>
</evidence>
<evidence type="ECO:0000256" key="1">
    <source>
        <dbReference type="ARBA" id="ARBA00004141"/>
    </source>
</evidence>
<keyword evidence="8" id="KW-1185">Reference proteome</keyword>
<keyword evidence="4 5" id="KW-0472">Membrane</keyword>
<feature type="transmembrane region" description="Helical" evidence="5">
    <location>
        <begin position="71"/>
        <end position="89"/>
    </location>
</feature>
<reference evidence="8" key="1">
    <citation type="submission" date="2017-09" db="EMBL/GenBank/DDBJ databases">
        <authorList>
            <person name="Varghese N."/>
            <person name="Submissions S."/>
        </authorList>
    </citation>
    <scope>NUCLEOTIDE SEQUENCE [LARGE SCALE GENOMIC DNA]</scope>
    <source>
        <strain evidence="8">DSM 29961</strain>
    </source>
</reference>
<dbReference type="OrthoDB" id="961506at2"/>
<dbReference type="GO" id="GO:0000271">
    <property type="term" value="P:polysaccharide biosynthetic process"/>
    <property type="evidence" value="ECO:0007669"/>
    <property type="project" value="InterPro"/>
</dbReference>
<dbReference type="EMBL" id="OCNH01000001">
    <property type="protein sequence ID" value="SOD80539.1"/>
    <property type="molecule type" value="Genomic_DNA"/>
</dbReference>
<comment type="subcellular location">
    <subcellularLocation>
        <location evidence="1">Membrane</location>
        <topology evidence="1">Multi-pass membrane protein</topology>
    </subcellularLocation>
</comment>
<evidence type="ECO:0000259" key="6">
    <source>
        <dbReference type="Pfam" id="PF04138"/>
    </source>
</evidence>
<feature type="domain" description="GtrA/DPMS transmembrane" evidence="6">
    <location>
        <begin position="12"/>
        <end position="122"/>
    </location>
</feature>
<feature type="transmembrane region" description="Helical" evidence="5">
    <location>
        <begin position="27"/>
        <end position="50"/>
    </location>
</feature>
<evidence type="ECO:0000256" key="5">
    <source>
        <dbReference type="SAM" id="Phobius"/>
    </source>
</evidence>
<gene>
    <name evidence="7" type="ORF">SAMN06269250_1453</name>
</gene>
<dbReference type="Pfam" id="PF04138">
    <property type="entry name" value="GtrA_DPMS_TM"/>
    <property type="match status" value="1"/>
</dbReference>
<organism evidence="7 8">
    <name type="scientific">Spirosoma fluviale</name>
    <dbReference type="NCBI Taxonomy" id="1597977"/>
    <lineage>
        <taxon>Bacteria</taxon>
        <taxon>Pseudomonadati</taxon>
        <taxon>Bacteroidota</taxon>
        <taxon>Cytophagia</taxon>
        <taxon>Cytophagales</taxon>
        <taxon>Cytophagaceae</taxon>
        <taxon>Spirosoma</taxon>
    </lineage>
</organism>
<dbReference type="GO" id="GO:0016020">
    <property type="term" value="C:membrane"/>
    <property type="evidence" value="ECO:0007669"/>
    <property type="project" value="UniProtKB-SubCell"/>
</dbReference>
<name>A0A286FC24_9BACT</name>
<evidence type="ECO:0000313" key="8">
    <source>
        <dbReference type="Proteomes" id="UP000219452"/>
    </source>
</evidence>
<evidence type="ECO:0000256" key="2">
    <source>
        <dbReference type="ARBA" id="ARBA00022692"/>
    </source>
</evidence>
<dbReference type="AlphaFoldDB" id="A0A286FC24"/>
<evidence type="ECO:0000256" key="3">
    <source>
        <dbReference type="ARBA" id="ARBA00022989"/>
    </source>
</evidence>
<dbReference type="InterPro" id="IPR007267">
    <property type="entry name" value="GtrA_DPMS_TM"/>
</dbReference>
<dbReference type="Proteomes" id="UP000219452">
    <property type="component" value="Unassembled WGS sequence"/>
</dbReference>
<keyword evidence="2 5" id="KW-0812">Transmembrane</keyword>
<accession>A0A286FC24</accession>
<dbReference type="RefSeq" id="WP_097125089.1">
    <property type="nucleotide sequence ID" value="NZ_OCNH01000001.1"/>
</dbReference>
<protein>
    <submittedName>
        <fullName evidence="7">Flippase GtrA (Transmembrane translocase of bactoprenol-linked glucose)</fullName>
    </submittedName>
</protein>
<proteinExistence type="predicted"/>
<evidence type="ECO:0000256" key="4">
    <source>
        <dbReference type="ARBA" id="ARBA00023136"/>
    </source>
</evidence>
<keyword evidence="3 5" id="KW-1133">Transmembrane helix</keyword>